<dbReference type="PANTHER" id="PTHR42909:SF1">
    <property type="entry name" value="CARBOHYDRATE KINASE PFKB DOMAIN-CONTAINING PROTEIN"/>
    <property type="match status" value="1"/>
</dbReference>
<accession>A0A8T2NQV9</accession>
<sequence length="74" mass="8082">MQEQRTATYCVVITESGEFSLGLGDMDIHQQITAQYVSQFEELLSSASLVCLDGNIPVSTIDYVCSIAKEHAVP</sequence>
<proteinExistence type="predicted"/>
<evidence type="ECO:0000313" key="3">
    <source>
        <dbReference type="Proteomes" id="UP000824540"/>
    </source>
</evidence>
<dbReference type="GO" id="GO:0016798">
    <property type="term" value="F:hydrolase activity, acting on glycosyl bonds"/>
    <property type="evidence" value="ECO:0007669"/>
    <property type="project" value="TreeGrafter"/>
</dbReference>
<keyword evidence="3" id="KW-1185">Reference proteome</keyword>
<dbReference type="SUPFAM" id="SSF53613">
    <property type="entry name" value="Ribokinase-like"/>
    <property type="match status" value="1"/>
</dbReference>
<keyword evidence="1" id="KW-0479">Metal-binding</keyword>
<evidence type="ECO:0000313" key="2">
    <source>
        <dbReference type="EMBL" id="KAG9339948.1"/>
    </source>
</evidence>
<name>A0A8T2NQV9_9TELE</name>
<gene>
    <name evidence="2" type="ORF">JZ751_022263</name>
</gene>
<reference evidence="2" key="1">
    <citation type="thesis" date="2021" institute="BYU ScholarsArchive" country="Provo, UT, USA">
        <title>Applications of and Algorithms for Genome Assembly and Genomic Analyses with an Emphasis on Marine Teleosts.</title>
        <authorList>
            <person name="Pickett B.D."/>
        </authorList>
    </citation>
    <scope>NUCLEOTIDE SEQUENCE</scope>
    <source>
        <strain evidence="2">HI-2016</strain>
    </source>
</reference>
<dbReference type="Gene3D" id="3.40.1190.20">
    <property type="match status" value="1"/>
</dbReference>
<dbReference type="PANTHER" id="PTHR42909">
    <property type="entry name" value="ZGC:136858"/>
    <property type="match status" value="1"/>
</dbReference>
<protein>
    <submittedName>
        <fullName evidence="2">Uncharacterized protein</fullName>
    </submittedName>
</protein>
<organism evidence="2 3">
    <name type="scientific">Albula glossodonta</name>
    <name type="common">roundjaw bonefish</name>
    <dbReference type="NCBI Taxonomy" id="121402"/>
    <lineage>
        <taxon>Eukaryota</taxon>
        <taxon>Metazoa</taxon>
        <taxon>Chordata</taxon>
        <taxon>Craniata</taxon>
        <taxon>Vertebrata</taxon>
        <taxon>Euteleostomi</taxon>
        <taxon>Actinopterygii</taxon>
        <taxon>Neopterygii</taxon>
        <taxon>Teleostei</taxon>
        <taxon>Albuliformes</taxon>
        <taxon>Albulidae</taxon>
        <taxon>Albula</taxon>
    </lineage>
</organism>
<dbReference type="AlphaFoldDB" id="A0A8T2NQV9"/>
<feature type="non-terminal residue" evidence="2">
    <location>
        <position position="74"/>
    </location>
</feature>
<dbReference type="GO" id="GO:0004730">
    <property type="term" value="F:pseudouridylate synthase activity"/>
    <property type="evidence" value="ECO:0007669"/>
    <property type="project" value="TreeGrafter"/>
</dbReference>
<dbReference type="Proteomes" id="UP000824540">
    <property type="component" value="Unassembled WGS sequence"/>
</dbReference>
<dbReference type="GO" id="GO:0046872">
    <property type="term" value="F:metal ion binding"/>
    <property type="evidence" value="ECO:0007669"/>
    <property type="project" value="UniProtKB-KW"/>
</dbReference>
<dbReference type="OrthoDB" id="198885at2759"/>
<evidence type="ECO:0000256" key="1">
    <source>
        <dbReference type="ARBA" id="ARBA00022723"/>
    </source>
</evidence>
<dbReference type="EMBL" id="JAFBMS010000048">
    <property type="protein sequence ID" value="KAG9339948.1"/>
    <property type="molecule type" value="Genomic_DNA"/>
</dbReference>
<dbReference type="GO" id="GO:0005737">
    <property type="term" value="C:cytoplasm"/>
    <property type="evidence" value="ECO:0007669"/>
    <property type="project" value="TreeGrafter"/>
</dbReference>
<dbReference type="InterPro" id="IPR029056">
    <property type="entry name" value="Ribokinase-like"/>
</dbReference>
<comment type="caution">
    <text evidence="2">The sequence shown here is derived from an EMBL/GenBank/DDBJ whole genome shotgun (WGS) entry which is preliminary data.</text>
</comment>